<dbReference type="Proteomes" id="UP000440004">
    <property type="component" value="Unassembled WGS sequence"/>
</dbReference>
<keyword evidence="3" id="KW-0547">Nucleotide-binding</keyword>
<accession>A0A6A7K5N1</accession>
<dbReference type="SMART" id="SM00382">
    <property type="entry name" value="AAA"/>
    <property type="match status" value="1"/>
</dbReference>
<dbReference type="PROSITE" id="PS50893">
    <property type="entry name" value="ABC_TRANSPORTER_2"/>
    <property type="match status" value="1"/>
</dbReference>
<dbReference type="Pfam" id="PF00005">
    <property type="entry name" value="ABC_tran"/>
    <property type="match status" value="1"/>
</dbReference>
<evidence type="ECO:0000256" key="3">
    <source>
        <dbReference type="ARBA" id="ARBA00022741"/>
    </source>
</evidence>
<sequence length="305" mass="34658">MKLEVKDIYKSFSDNEILHGISLSVESGKALGLLGRNGAGKTTTIRILMNLFDADSGEILINGQNFRALDHQIGYLPEERGLYPKKKVIEQLIYLGQLRGLSKKEAKENSLHWLKRLGVEEYKDKKLETLSKGNQQKVQLAQTFLCNPDIIILDEPFSGLDPLNSQILKDIIRELIRENKLLIFSSHQMGYVEEFCEEIAIINFGEIVLDGNLKEIKSIFGQNRLTLSIVNLAPEHLQIIFKEQLNHIAIVESIRKNDVIIELLPTKTKNDLLSAILSMDLDIDKFTVYEPTLEDIFVKKVGENN</sequence>
<evidence type="ECO:0000256" key="1">
    <source>
        <dbReference type="ARBA" id="ARBA00005417"/>
    </source>
</evidence>
<dbReference type="PROSITE" id="PS00211">
    <property type="entry name" value="ABC_TRANSPORTER_1"/>
    <property type="match status" value="1"/>
</dbReference>
<dbReference type="RefSeq" id="WP_152801206.1">
    <property type="nucleotide sequence ID" value="NZ_WHNX01000003.1"/>
</dbReference>
<reference evidence="6 7" key="1">
    <citation type="submission" date="2019-10" db="EMBL/GenBank/DDBJ databases">
        <title>Alkalibaculum tamaniensis sp.nov., a new alkaliphilic acetogen, isolated on methoxylated aromatics from a mud volcano.</title>
        <authorList>
            <person name="Khomyakova M.A."/>
            <person name="Merkel A.Y."/>
            <person name="Bonch-Osmolovskaya E.A."/>
            <person name="Slobodkin A.I."/>
        </authorList>
    </citation>
    <scope>NUCLEOTIDE SEQUENCE [LARGE SCALE GENOMIC DNA]</scope>
    <source>
        <strain evidence="6 7">M08DMB</strain>
    </source>
</reference>
<dbReference type="InterPro" id="IPR017871">
    <property type="entry name" value="ABC_transporter-like_CS"/>
</dbReference>
<dbReference type="SUPFAM" id="SSF52540">
    <property type="entry name" value="P-loop containing nucleoside triphosphate hydrolases"/>
    <property type="match status" value="1"/>
</dbReference>
<keyword evidence="7" id="KW-1185">Reference proteome</keyword>
<organism evidence="6 7">
    <name type="scientific">Alkalibaculum sporogenes</name>
    <dbReference type="NCBI Taxonomy" id="2655001"/>
    <lineage>
        <taxon>Bacteria</taxon>
        <taxon>Bacillati</taxon>
        <taxon>Bacillota</taxon>
        <taxon>Clostridia</taxon>
        <taxon>Eubacteriales</taxon>
        <taxon>Eubacteriaceae</taxon>
        <taxon>Alkalibaculum</taxon>
    </lineage>
</organism>
<evidence type="ECO:0000256" key="4">
    <source>
        <dbReference type="ARBA" id="ARBA00022840"/>
    </source>
</evidence>
<dbReference type="AlphaFoldDB" id="A0A6A7K5N1"/>
<dbReference type="EMBL" id="WHNX01000003">
    <property type="protein sequence ID" value="MPW24577.1"/>
    <property type="molecule type" value="Genomic_DNA"/>
</dbReference>
<keyword evidence="4 6" id="KW-0067">ATP-binding</keyword>
<comment type="similarity">
    <text evidence="1">Belongs to the ABC transporter superfamily.</text>
</comment>
<dbReference type="GO" id="GO:0005524">
    <property type="term" value="F:ATP binding"/>
    <property type="evidence" value="ECO:0007669"/>
    <property type="project" value="UniProtKB-KW"/>
</dbReference>
<dbReference type="InterPro" id="IPR003439">
    <property type="entry name" value="ABC_transporter-like_ATP-bd"/>
</dbReference>
<dbReference type="GO" id="GO:0016887">
    <property type="term" value="F:ATP hydrolysis activity"/>
    <property type="evidence" value="ECO:0007669"/>
    <property type="project" value="InterPro"/>
</dbReference>
<dbReference type="InterPro" id="IPR025302">
    <property type="entry name" value="DrrA1/2-like_C"/>
</dbReference>
<feature type="domain" description="ABC transporter" evidence="5">
    <location>
        <begin position="3"/>
        <end position="229"/>
    </location>
</feature>
<protein>
    <submittedName>
        <fullName evidence="6">ATP-binding cassette domain-containing protein</fullName>
    </submittedName>
</protein>
<dbReference type="Pfam" id="PF13732">
    <property type="entry name" value="DrrA1-3_C"/>
    <property type="match status" value="1"/>
</dbReference>
<comment type="caution">
    <text evidence="6">The sequence shown here is derived from an EMBL/GenBank/DDBJ whole genome shotgun (WGS) entry which is preliminary data.</text>
</comment>
<evidence type="ECO:0000259" key="5">
    <source>
        <dbReference type="PROSITE" id="PS50893"/>
    </source>
</evidence>
<dbReference type="PANTHER" id="PTHR42711:SF5">
    <property type="entry name" value="ABC TRANSPORTER ATP-BINDING PROTEIN NATA"/>
    <property type="match status" value="1"/>
</dbReference>
<evidence type="ECO:0000256" key="2">
    <source>
        <dbReference type="ARBA" id="ARBA00022448"/>
    </source>
</evidence>
<proteinExistence type="inferred from homology"/>
<dbReference type="PANTHER" id="PTHR42711">
    <property type="entry name" value="ABC TRANSPORTER ATP-BINDING PROTEIN"/>
    <property type="match status" value="1"/>
</dbReference>
<dbReference type="InterPro" id="IPR050763">
    <property type="entry name" value="ABC_transporter_ATP-binding"/>
</dbReference>
<keyword evidence="2" id="KW-0813">Transport</keyword>
<evidence type="ECO:0000313" key="7">
    <source>
        <dbReference type="Proteomes" id="UP000440004"/>
    </source>
</evidence>
<evidence type="ECO:0000313" key="6">
    <source>
        <dbReference type="EMBL" id="MPW24577.1"/>
    </source>
</evidence>
<gene>
    <name evidence="6" type="ORF">GC105_02060</name>
</gene>
<dbReference type="Gene3D" id="3.40.50.300">
    <property type="entry name" value="P-loop containing nucleotide triphosphate hydrolases"/>
    <property type="match status" value="1"/>
</dbReference>
<name>A0A6A7K5N1_9FIRM</name>
<dbReference type="InterPro" id="IPR003593">
    <property type="entry name" value="AAA+_ATPase"/>
</dbReference>
<dbReference type="InterPro" id="IPR027417">
    <property type="entry name" value="P-loop_NTPase"/>
</dbReference>